<evidence type="ECO:0000313" key="4">
    <source>
        <dbReference type="EMBL" id="MFC4688828.1"/>
    </source>
</evidence>
<keyword evidence="1" id="KW-0732">Signal</keyword>
<name>A0ABV9L5C3_9FLAO</name>
<feature type="signal peptide" evidence="1">
    <location>
        <begin position="1"/>
        <end position="19"/>
    </location>
</feature>
<evidence type="ECO:0000313" key="5">
    <source>
        <dbReference type="Proteomes" id="UP001595878"/>
    </source>
</evidence>
<comment type="caution">
    <text evidence="4">The sequence shown here is derived from an EMBL/GenBank/DDBJ whole genome shotgun (WGS) entry which is preliminary data.</text>
</comment>
<feature type="chain" id="PRO_5046280706" evidence="1">
    <location>
        <begin position="20"/>
        <end position="1098"/>
    </location>
</feature>
<sequence>MIRKLLAISLLVMSMSVFAQEAQPVSTVGTGTYLGKTEPLRDFPTLSSSPSYGFSELNIVENNFGVSPGASENALPLNGDPIGQRTMGENMSYAPIVNFDGANASEGQATPPDPSGAVGPNHYVQGVNLVIKIYDKTGNLLAGPTSLGEFLGNGDNNGDPIIMYDHLADRWFVSQFQTSNNALIIGISETPDPTGAYFLYEYPLDSFPDYPHYAIWPDAYYLTSNKSGATTYALDRDALLAGEANPAIQGFNLPGVIANPNTVFSPEPANLTGFSFPQGDVPGYIVYLQDDGWGAAFDHLKVWELDIDFDNSANSTVSAPLEIPTAPFDSFLAPFGAGELNQPGTTNKIDMLSGIISYAANYRTFEDHNSWLITFNVDVNSDNTTSGIRWIELRNSDTEPWSIFQEGTYAPDDGNSRFMGSGAMDAQGNIGLAFNVGGPDQEVGISYTGRFDGDAPGEMTAAEQIIVEGGGIQSNTNRFGDYSHLTMDPDNFTFWHTSEYFSADNFWNTRIASFNLSAGFETDLGVLSIVTPEDGALTNAETVEVTVRNFGTVAQSDIPVTLTLDGVEIANEVIAGPIEPGTAINYTFTATADMSTEGQTYMLEATTGLSGDQAAVNDSAIKEVMHLFMADVGVTALVAPVDASGLTDVETITVDITNFGSQDQTGFPVQYTINGSTPIVETYTETLAAASTASFSFATTVDLSSIGSYDFVIETALTGDQVESNDAFSTTIENQVCLPTALSGCNVDGIKQFILNTISADDGADGCNTEPDGSPAGYADRTDLSTELSNLAGSNVYTLRARQNWGGGAGVEALSVWIDFNDNGGFEPEEQLIAGEFFQSSNVLEDFTLTIPVGAALGSHRLRAKAIDTSANGDINNPCSDFSFGEVQDYTVVITDQLQTADIGVVAITAPESGVELGNQDVTIEMSNFGSLEQIDFDVQYTVNGGTPVVETIDTAIGPGSSISYTFSQQADLSEITTYDIEARTLLASDSNGTNNAATTTVESTLTVDDLSVDFSDLTVTKLENNNFDVMLTTNFDGRVYVGLSNILGQQLKYKPIAKDANGYRVNLDLSSLSTGIYVIKVNDLRGNFVKTAKILVE</sequence>
<dbReference type="EMBL" id="JBHSHB010000003">
    <property type="protein sequence ID" value="MFC4688828.1"/>
    <property type="molecule type" value="Genomic_DNA"/>
</dbReference>
<dbReference type="Gene3D" id="2.60.40.10">
    <property type="entry name" value="Immunoglobulins"/>
    <property type="match status" value="3"/>
</dbReference>
<dbReference type="RefSeq" id="WP_380031003.1">
    <property type="nucleotide sequence ID" value="NZ_JBHSHB010000003.1"/>
</dbReference>
<keyword evidence="5" id="KW-1185">Reference proteome</keyword>
<evidence type="ECO:0000259" key="2">
    <source>
        <dbReference type="Pfam" id="PF07705"/>
    </source>
</evidence>
<accession>A0ABV9L5C3</accession>
<dbReference type="Pfam" id="PF07705">
    <property type="entry name" value="CARDB"/>
    <property type="match status" value="1"/>
</dbReference>
<dbReference type="InterPro" id="IPR045474">
    <property type="entry name" value="GEVED"/>
</dbReference>
<feature type="domain" description="GEVED" evidence="3">
    <location>
        <begin position="814"/>
        <end position="892"/>
    </location>
</feature>
<proteinExistence type="predicted"/>
<gene>
    <name evidence="4" type="ORF">ACFO5T_00165</name>
</gene>
<organism evidence="4 5">
    <name type="scientific">Dokdonia genika</name>
    <dbReference type="NCBI Taxonomy" id="308113"/>
    <lineage>
        <taxon>Bacteria</taxon>
        <taxon>Pseudomonadati</taxon>
        <taxon>Bacteroidota</taxon>
        <taxon>Flavobacteriia</taxon>
        <taxon>Flavobacteriales</taxon>
        <taxon>Flavobacteriaceae</taxon>
        <taxon>Dokdonia</taxon>
    </lineage>
</organism>
<dbReference type="InterPro" id="IPR013783">
    <property type="entry name" value="Ig-like_fold"/>
</dbReference>
<reference evidence="5" key="1">
    <citation type="journal article" date="2019" name="Int. J. Syst. Evol. Microbiol.">
        <title>The Global Catalogue of Microorganisms (GCM) 10K type strain sequencing project: providing services to taxonomists for standard genome sequencing and annotation.</title>
        <authorList>
            <consortium name="The Broad Institute Genomics Platform"/>
            <consortium name="The Broad Institute Genome Sequencing Center for Infectious Disease"/>
            <person name="Wu L."/>
            <person name="Ma J."/>
        </authorList>
    </citation>
    <scope>NUCLEOTIDE SEQUENCE [LARGE SCALE GENOMIC DNA]</scope>
    <source>
        <strain evidence="5">CGMCC 4.7427</strain>
    </source>
</reference>
<feature type="domain" description="CARDB" evidence="2">
    <location>
        <begin position="522"/>
        <end position="606"/>
    </location>
</feature>
<protein>
    <submittedName>
        <fullName evidence="4">GEVED domain-containing protein</fullName>
    </submittedName>
</protein>
<dbReference type="InterPro" id="IPR011635">
    <property type="entry name" value="CARDB"/>
</dbReference>
<dbReference type="Proteomes" id="UP001595878">
    <property type="component" value="Unassembled WGS sequence"/>
</dbReference>
<evidence type="ECO:0000256" key="1">
    <source>
        <dbReference type="SAM" id="SignalP"/>
    </source>
</evidence>
<evidence type="ECO:0000259" key="3">
    <source>
        <dbReference type="Pfam" id="PF20009"/>
    </source>
</evidence>
<dbReference type="Pfam" id="PF20009">
    <property type="entry name" value="GEVED"/>
    <property type="match status" value="1"/>
</dbReference>